<gene>
    <name evidence="1" type="ORF">T11_13431</name>
</gene>
<reference evidence="1 2" key="1">
    <citation type="submission" date="2015-01" db="EMBL/GenBank/DDBJ databases">
        <title>Evolution of Trichinella species and genotypes.</title>
        <authorList>
            <person name="Korhonen P.K."/>
            <person name="Edoardo P."/>
            <person name="Giuseppe L.R."/>
            <person name="Gasser R.B."/>
        </authorList>
    </citation>
    <scope>NUCLEOTIDE SEQUENCE [LARGE SCALE GENOMIC DNA]</scope>
    <source>
        <strain evidence="1">ISS1029</strain>
    </source>
</reference>
<proteinExistence type="predicted"/>
<keyword evidence="2" id="KW-1185">Reference proteome</keyword>
<comment type="caution">
    <text evidence="1">The sequence shown here is derived from an EMBL/GenBank/DDBJ whole genome shotgun (WGS) entry which is preliminary data.</text>
</comment>
<evidence type="ECO:0000313" key="2">
    <source>
        <dbReference type="Proteomes" id="UP000055024"/>
    </source>
</evidence>
<name>A0A0V1HTJ1_9BILA</name>
<protein>
    <recommendedName>
        <fullName evidence="3">PiggyBac transposable element-derived protein domain-containing protein</fullName>
    </recommendedName>
</protein>
<evidence type="ECO:0000313" key="1">
    <source>
        <dbReference type="EMBL" id="KRZ14043.1"/>
    </source>
</evidence>
<dbReference type="AlphaFoldDB" id="A0A0V1HTJ1"/>
<sequence length="81" mass="9010">MENVVLHIVILKWGDTLVILSAPKREPLSEAFLLLFSMIFDDLTKSESSSSDDFDENASDYLNQEEHLIASSTSTSDESSV</sequence>
<organism evidence="1 2">
    <name type="scientific">Trichinella zimbabwensis</name>
    <dbReference type="NCBI Taxonomy" id="268475"/>
    <lineage>
        <taxon>Eukaryota</taxon>
        <taxon>Metazoa</taxon>
        <taxon>Ecdysozoa</taxon>
        <taxon>Nematoda</taxon>
        <taxon>Enoplea</taxon>
        <taxon>Dorylaimia</taxon>
        <taxon>Trichinellida</taxon>
        <taxon>Trichinellidae</taxon>
        <taxon>Trichinella</taxon>
    </lineage>
</organism>
<evidence type="ECO:0008006" key="3">
    <source>
        <dbReference type="Google" id="ProtNLM"/>
    </source>
</evidence>
<accession>A0A0V1HTJ1</accession>
<dbReference type="EMBL" id="JYDP01000027">
    <property type="protein sequence ID" value="KRZ14043.1"/>
    <property type="molecule type" value="Genomic_DNA"/>
</dbReference>
<dbReference type="Proteomes" id="UP000055024">
    <property type="component" value="Unassembled WGS sequence"/>
</dbReference>